<keyword evidence="3" id="KW-1185">Reference proteome</keyword>
<dbReference type="EMBL" id="JAQQXS010000005">
    <property type="protein sequence ID" value="MDC8784989.1"/>
    <property type="molecule type" value="Genomic_DNA"/>
</dbReference>
<dbReference type="RefSeq" id="WP_273596105.1">
    <property type="nucleotide sequence ID" value="NZ_JAQQXS010000005.1"/>
</dbReference>
<evidence type="ECO:0000313" key="3">
    <source>
        <dbReference type="Proteomes" id="UP001219862"/>
    </source>
</evidence>
<protein>
    <submittedName>
        <fullName evidence="2">Uncharacterized protein</fullName>
    </submittedName>
</protein>
<gene>
    <name evidence="2" type="ORF">PRZ01_07275</name>
</gene>
<sequence>MKVLQTRGARDVNTCGGRIAWGATSKASRNAPKSAPESAPTRCDTQFVTPNVILIENHSHLQYKFKPWALCGFSKRGASCGEAHKNPKGFSPVGHRK</sequence>
<reference evidence="2 3" key="1">
    <citation type="submission" date="2022-10" db="EMBL/GenBank/DDBJ databases">
        <title>paucibacter sp. hw8 Genome sequencing.</title>
        <authorList>
            <person name="Park S."/>
        </authorList>
    </citation>
    <scope>NUCLEOTIDE SEQUENCE [LARGE SCALE GENOMIC DNA]</scope>
    <source>
        <strain evidence="3">hw8</strain>
    </source>
</reference>
<comment type="caution">
    <text evidence="2">The sequence shown here is derived from an EMBL/GenBank/DDBJ whole genome shotgun (WGS) entry which is preliminary data.</text>
</comment>
<evidence type="ECO:0000256" key="1">
    <source>
        <dbReference type="SAM" id="MobiDB-lite"/>
    </source>
</evidence>
<organism evidence="2 3">
    <name type="scientific">Roseateles koreensis</name>
    <dbReference type="NCBI Taxonomy" id="2987526"/>
    <lineage>
        <taxon>Bacteria</taxon>
        <taxon>Pseudomonadati</taxon>
        <taxon>Pseudomonadota</taxon>
        <taxon>Betaproteobacteria</taxon>
        <taxon>Burkholderiales</taxon>
        <taxon>Sphaerotilaceae</taxon>
        <taxon>Roseateles</taxon>
    </lineage>
</organism>
<feature type="region of interest" description="Disordered" evidence="1">
    <location>
        <begin position="23"/>
        <end position="42"/>
    </location>
</feature>
<proteinExistence type="predicted"/>
<name>A0ABT5KPZ5_9BURK</name>
<evidence type="ECO:0000313" key="2">
    <source>
        <dbReference type="EMBL" id="MDC8784989.1"/>
    </source>
</evidence>
<dbReference type="Proteomes" id="UP001219862">
    <property type="component" value="Unassembled WGS sequence"/>
</dbReference>
<accession>A0ABT5KPZ5</accession>